<dbReference type="GO" id="GO:0033204">
    <property type="term" value="F:ribonuclease P RNA binding"/>
    <property type="evidence" value="ECO:0007669"/>
    <property type="project" value="TreeGrafter"/>
</dbReference>
<dbReference type="Pfam" id="PF01900">
    <property type="entry name" value="RNase_P_Rpp14"/>
    <property type="match status" value="1"/>
</dbReference>
<dbReference type="EMBL" id="CP099426">
    <property type="protein sequence ID" value="USW56974.1"/>
    <property type="molecule type" value="Genomic_DNA"/>
</dbReference>
<dbReference type="SUPFAM" id="SSF160350">
    <property type="entry name" value="Rnp2-like"/>
    <property type="match status" value="1"/>
</dbReference>
<keyword evidence="7" id="KW-0539">Nucleus</keyword>
<dbReference type="InterPro" id="IPR002759">
    <property type="entry name" value="Pop5/Rpp14/Rnp2-like"/>
</dbReference>
<dbReference type="PANTHER" id="PTHR15441:SF2">
    <property type="entry name" value="RIBONUCLEASE P_MRP PROTEIN SUBUNIT POP5"/>
    <property type="match status" value="1"/>
</dbReference>
<evidence type="ECO:0000256" key="3">
    <source>
        <dbReference type="ARBA" id="ARBA00010800"/>
    </source>
</evidence>
<evidence type="ECO:0000256" key="8">
    <source>
        <dbReference type="ARBA" id="ARBA00044198"/>
    </source>
</evidence>
<dbReference type="Gene3D" id="3.30.70.3250">
    <property type="entry name" value="Ribonuclease P, Pop5 subunit"/>
    <property type="match status" value="1"/>
</dbReference>
<dbReference type="PANTHER" id="PTHR15441">
    <property type="entry name" value="RIBONUCLEASE P PROTEIN SUBUNIT P14"/>
    <property type="match status" value="1"/>
</dbReference>
<dbReference type="GO" id="GO:0005730">
    <property type="term" value="C:nucleolus"/>
    <property type="evidence" value="ECO:0007669"/>
    <property type="project" value="TreeGrafter"/>
</dbReference>
<comment type="subcellular location">
    <subcellularLocation>
        <location evidence="2">Nucleus</location>
    </subcellularLocation>
</comment>
<dbReference type="AlphaFoldDB" id="A0A9Q9AWZ8"/>
<name>A0A9Q9AWZ8_9PEZI</name>
<evidence type="ECO:0000256" key="6">
    <source>
        <dbReference type="ARBA" id="ARBA00022801"/>
    </source>
</evidence>
<dbReference type="GO" id="GO:0030681">
    <property type="term" value="C:multimeric ribonuclease P complex"/>
    <property type="evidence" value="ECO:0007669"/>
    <property type="project" value="TreeGrafter"/>
</dbReference>
<evidence type="ECO:0000313" key="12">
    <source>
        <dbReference type="Proteomes" id="UP001056384"/>
    </source>
</evidence>
<keyword evidence="5" id="KW-0819">tRNA processing</keyword>
<dbReference type="InterPro" id="IPR038085">
    <property type="entry name" value="Rnp2-like_sf"/>
</dbReference>
<evidence type="ECO:0000256" key="5">
    <source>
        <dbReference type="ARBA" id="ARBA00022694"/>
    </source>
</evidence>
<evidence type="ECO:0000313" key="11">
    <source>
        <dbReference type="EMBL" id="USW56974.1"/>
    </source>
</evidence>
<comment type="catalytic activity">
    <reaction evidence="1">
        <text>Endonucleolytic cleavage of RNA, removing 5'-extranucleotides from tRNA precursor.</text>
        <dbReference type="EC" id="3.1.26.5"/>
    </reaction>
</comment>
<evidence type="ECO:0000256" key="7">
    <source>
        <dbReference type="ARBA" id="ARBA00023242"/>
    </source>
</evidence>
<evidence type="ECO:0000256" key="1">
    <source>
        <dbReference type="ARBA" id="ARBA00000928"/>
    </source>
</evidence>
<dbReference type="GO" id="GO:0000172">
    <property type="term" value="C:ribonuclease MRP complex"/>
    <property type="evidence" value="ECO:0007669"/>
    <property type="project" value="UniProtKB-ARBA"/>
</dbReference>
<dbReference type="EC" id="3.1.26.5" evidence="4"/>
<protein>
    <recommendedName>
        <fullName evidence="8">Ribonuclease P/MRP protein subunit POP5</fullName>
        <ecNumber evidence="4">3.1.26.5</ecNumber>
    </recommendedName>
</protein>
<evidence type="ECO:0000256" key="2">
    <source>
        <dbReference type="ARBA" id="ARBA00004123"/>
    </source>
</evidence>
<organism evidence="11 12">
    <name type="scientific">Septoria linicola</name>
    <dbReference type="NCBI Taxonomy" id="215465"/>
    <lineage>
        <taxon>Eukaryota</taxon>
        <taxon>Fungi</taxon>
        <taxon>Dikarya</taxon>
        <taxon>Ascomycota</taxon>
        <taxon>Pezizomycotina</taxon>
        <taxon>Dothideomycetes</taxon>
        <taxon>Dothideomycetidae</taxon>
        <taxon>Mycosphaerellales</taxon>
        <taxon>Mycosphaerellaceae</taxon>
        <taxon>Septoria</taxon>
    </lineage>
</organism>
<dbReference type="GO" id="GO:0001682">
    <property type="term" value="P:tRNA 5'-leader removal"/>
    <property type="evidence" value="ECO:0007669"/>
    <property type="project" value="InterPro"/>
</dbReference>
<reference evidence="11" key="1">
    <citation type="submission" date="2022-06" db="EMBL/GenBank/DDBJ databases">
        <title>Complete genome sequences of two strains of the flax pathogen Septoria linicola.</title>
        <authorList>
            <person name="Lapalu N."/>
            <person name="Simon A."/>
            <person name="Demenou B."/>
            <person name="Paumier D."/>
            <person name="Guillot M.-P."/>
            <person name="Gout L."/>
            <person name="Valade R."/>
        </authorList>
    </citation>
    <scope>NUCLEOTIDE SEQUENCE</scope>
    <source>
        <strain evidence="11">SE15195</strain>
    </source>
</reference>
<evidence type="ECO:0000256" key="10">
    <source>
        <dbReference type="SAM" id="MobiDB-lite"/>
    </source>
</evidence>
<accession>A0A9Q9AWZ8</accession>
<sequence length="192" mass="21218">MVRIKHRYLLINVLYPQEDKPKTANPSKSEEPLPWTIQFRRPSSDRFDGKLLHRMVKDGVSELFGDYGAGMIAGSLQVKYCSAATSTAIIRVARAHYRMVWAALSFVTKLPKPVDQPCVIQVVRVSGTIKKSEEEAVRRARLVILRAQREKSGGVNSALLSGGSKNDGGMEAWGMAGGIEDRDEDGEDEDEG</sequence>
<evidence type="ECO:0000256" key="9">
    <source>
        <dbReference type="ARBA" id="ARBA00055200"/>
    </source>
</evidence>
<feature type="region of interest" description="Disordered" evidence="10">
    <location>
        <begin position="156"/>
        <end position="192"/>
    </location>
</feature>
<comment type="similarity">
    <text evidence="3">Belongs to the eukaryotic/archaeal RNase P protein component 2 family.</text>
</comment>
<gene>
    <name evidence="11" type="ORF">Slin15195_G102930</name>
</gene>
<proteinExistence type="inferred from homology"/>
<keyword evidence="12" id="KW-1185">Reference proteome</keyword>
<dbReference type="Proteomes" id="UP001056384">
    <property type="component" value="Chromosome 9"/>
</dbReference>
<dbReference type="GO" id="GO:0004526">
    <property type="term" value="F:ribonuclease P activity"/>
    <property type="evidence" value="ECO:0007669"/>
    <property type="project" value="UniProtKB-EC"/>
</dbReference>
<feature type="compositionally biased region" description="Acidic residues" evidence="10">
    <location>
        <begin position="181"/>
        <end position="192"/>
    </location>
</feature>
<comment type="function">
    <text evidence="9">Component of ribonuclease P, a protein complex that generates mature tRNA molecules by cleaving their 5'-ends. Also a component of RNase MRP, which cleaves pre-rRNA sequences.</text>
</comment>
<evidence type="ECO:0000256" key="4">
    <source>
        <dbReference type="ARBA" id="ARBA00012179"/>
    </source>
</evidence>
<dbReference type="FunFam" id="3.30.70.3250:FF:000004">
    <property type="entry name" value="Ribonuclease P/MRP protein subunit POP5"/>
    <property type="match status" value="1"/>
</dbReference>
<dbReference type="GO" id="GO:0000460">
    <property type="term" value="P:maturation of 5.8S rRNA"/>
    <property type="evidence" value="ECO:0007669"/>
    <property type="project" value="UniProtKB-ARBA"/>
</dbReference>
<keyword evidence="6" id="KW-0378">Hydrolase</keyword>